<keyword evidence="11" id="KW-1133">Transmembrane helix</keyword>
<gene>
    <name evidence="13" type="ORF">OSB1V03_LOCUS12304</name>
</gene>
<keyword evidence="4" id="KW-0732">Signal</keyword>
<keyword evidence="2" id="KW-0645">Protease</keyword>
<dbReference type="EMBL" id="OC864723">
    <property type="protein sequence ID" value="CAD7631895.1"/>
    <property type="molecule type" value="Genomic_DNA"/>
</dbReference>
<keyword evidence="8" id="KW-1015">Disulfide bond</keyword>
<dbReference type="InterPro" id="IPR008979">
    <property type="entry name" value="Galactose-bd-like_sf"/>
</dbReference>
<keyword evidence="3" id="KW-0165">Cleavage on pair of basic residues</keyword>
<feature type="domain" description="P/Homo B" evidence="12">
    <location>
        <begin position="169"/>
        <end position="307"/>
    </location>
</feature>
<dbReference type="PANTHER" id="PTHR42884:SF23">
    <property type="entry name" value="FURIN-LIKE PROTEASE 2"/>
    <property type="match status" value="1"/>
</dbReference>
<dbReference type="InterPro" id="IPR006212">
    <property type="entry name" value="Furin_repeat"/>
</dbReference>
<dbReference type="AlphaFoldDB" id="A0A7R9KYN7"/>
<name>A0A7R9KYN7_9ACAR</name>
<dbReference type="PANTHER" id="PTHR42884">
    <property type="entry name" value="PROPROTEIN CONVERTASE SUBTILISIN/KEXIN-RELATED"/>
    <property type="match status" value="1"/>
</dbReference>
<dbReference type="GO" id="GO:0000139">
    <property type="term" value="C:Golgi membrane"/>
    <property type="evidence" value="ECO:0007669"/>
    <property type="project" value="TreeGrafter"/>
</dbReference>
<evidence type="ECO:0000256" key="7">
    <source>
        <dbReference type="ARBA" id="ARBA00023145"/>
    </source>
</evidence>
<dbReference type="OrthoDB" id="300641at2759"/>
<evidence type="ECO:0000313" key="13">
    <source>
        <dbReference type="EMBL" id="CAD7631895.1"/>
    </source>
</evidence>
<comment type="caution">
    <text evidence="10">Lacks conserved residue(s) required for the propagation of feature annotation.</text>
</comment>
<keyword evidence="7" id="KW-0865">Zymogen</keyword>
<proteinExistence type="inferred from homology"/>
<dbReference type="SUPFAM" id="SSF49785">
    <property type="entry name" value="Galactose-binding domain-like"/>
    <property type="match status" value="1"/>
</dbReference>
<dbReference type="InterPro" id="IPR036852">
    <property type="entry name" value="Peptidase_S8/S53_dom_sf"/>
</dbReference>
<dbReference type="InterPro" id="IPR000209">
    <property type="entry name" value="Peptidase_S8/S53_dom"/>
</dbReference>
<dbReference type="SMART" id="SM00261">
    <property type="entry name" value="FU"/>
    <property type="match status" value="5"/>
</dbReference>
<dbReference type="GO" id="GO:0005802">
    <property type="term" value="C:trans-Golgi network"/>
    <property type="evidence" value="ECO:0007669"/>
    <property type="project" value="TreeGrafter"/>
</dbReference>
<dbReference type="Pfam" id="PF01483">
    <property type="entry name" value="P_proprotein"/>
    <property type="match status" value="1"/>
</dbReference>
<dbReference type="Gene3D" id="2.10.220.10">
    <property type="entry name" value="Hormone Receptor, Insulin-like Growth Factor Receptor 1, Chain A, domain 2"/>
    <property type="match status" value="4"/>
</dbReference>
<evidence type="ECO:0000256" key="9">
    <source>
        <dbReference type="ARBA" id="ARBA00023180"/>
    </source>
</evidence>
<evidence type="ECO:0000259" key="12">
    <source>
        <dbReference type="PROSITE" id="PS51829"/>
    </source>
</evidence>
<feature type="transmembrane region" description="Helical" evidence="11">
    <location>
        <begin position="659"/>
        <end position="682"/>
    </location>
</feature>
<evidence type="ECO:0000256" key="4">
    <source>
        <dbReference type="ARBA" id="ARBA00022729"/>
    </source>
</evidence>
<dbReference type="CDD" id="cd00064">
    <property type="entry name" value="FU"/>
    <property type="match status" value="2"/>
</dbReference>
<evidence type="ECO:0000256" key="10">
    <source>
        <dbReference type="PROSITE-ProRule" id="PRU01240"/>
    </source>
</evidence>
<dbReference type="EMBL" id="CAJPIZ010010148">
    <property type="protein sequence ID" value="CAG2112325.1"/>
    <property type="molecule type" value="Genomic_DNA"/>
</dbReference>
<keyword evidence="9" id="KW-0325">Glycoprotein</keyword>
<protein>
    <recommendedName>
        <fullName evidence="12">P/Homo B domain-containing protein</fullName>
    </recommendedName>
</protein>
<dbReference type="FunFam" id="2.60.120.260:FF:000006">
    <property type="entry name" value="Proprotein convertase subtilisin/kexin type 5"/>
    <property type="match status" value="1"/>
</dbReference>
<keyword evidence="11" id="KW-0812">Transmembrane</keyword>
<dbReference type="PROSITE" id="PS51829">
    <property type="entry name" value="P_HOMO_B"/>
    <property type="match status" value="1"/>
</dbReference>
<reference evidence="13" key="1">
    <citation type="submission" date="2020-11" db="EMBL/GenBank/DDBJ databases">
        <authorList>
            <person name="Tran Van P."/>
        </authorList>
    </citation>
    <scope>NUCLEOTIDE SEQUENCE</scope>
</reference>
<dbReference type="Pfam" id="PF00082">
    <property type="entry name" value="Peptidase_S8"/>
    <property type="match status" value="1"/>
</dbReference>
<dbReference type="Proteomes" id="UP000759131">
    <property type="component" value="Unassembled WGS sequence"/>
</dbReference>
<dbReference type="InterPro" id="IPR023828">
    <property type="entry name" value="Peptidase_S8_Ser-AS"/>
</dbReference>
<feature type="non-terminal residue" evidence="13">
    <location>
        <position position="1"/>
    </location>
</feature>
<evidence type="ECO:0000256" key="11">
    <source>
        <dbReference type="SAM" id="Phobius"/>
    </source>
</evidence>
<keyword evidence="11" id="KW-0472">Membrane</keyword>
<keyword evidence="5" id="KW-0378">Hydrolase</keyword>
<keyword evidence="14" id="KW-1185">Reference proteome</keyword>
<dbReference type="Gene3D" id="2.60.120.260">
    <property type="entry name" value="Galactose-binding domain-like"/>
    <property type="match status" value="1"/>
</dbReference>
<dbReference type="PROSITE" id="PS00138">
    <property type="entry name" value="SUBTILASE_SER"/>
    <property type="match status" value="1"/>
</dbReference>
<dbReference type="SUPFAM" id="SSF57184">
    <property type="entry name" value="Growth factor receptor domain"/>
    <property type="match status" value="2"/>
</dbReference>
<dbReference type="SUPFAM" id="SSF52743">
    <property type="entry name" value="Subtilisin-like"/>
    <property type="match status" value="1"/>
</dbReference>
<sequence length="727" mass="80656">GNGGRRLDNCNCDGYTNSIYTLSISSATQNGQKPWYLEECSSTLATTYSSGTPGRDDNILSVDQDMTYFKSLESGGTPDTSRLCTRSHTGTSASAPIAAAIVALALEANPALTWRDLQHLVLLSSRYEPLRHESGWITNGVGRRVSHKFGYGLIDATQMVRFAENWTPTPTQRVCETHTEDTEREIPVHPKRHLEVSLTTEACRDSSNEVNYLEHIQAKITLKYKPRGSLKISLISPSGTITHLLFARPRDTDESSFTNWPFLSVHFWGESAVGKWKLIIQNDSRSPARSAGKLISWSLTFYGTYDKPASYHFTPNQTIHYIPRSATIDKMSECSKRGLFQAFDSTECHTSCPSGQWPNHQLAVCEKCSADCQTCFGPTGDNCLSCPPDKLFYGYHCIKQCPDQYYNDSKLNECLPCSSNCERCDSSPNECISCKDTLILNDRHKCVPKCDSSVDTNCLKCHNSCASCYGSANNQCLSCSSGRKLFNNTCIDGECPQSHYQSDSDGLQCRRCHNTCTSCMGPSHKDCKTCYHNSTLTSDGLCLSCLSDQYLDAKTSKCESCHISCSSCSGATENDCLSCRTPYALDNSRCVSCCPQYANDIKGVPQELNDCCHCLSSGNICLSNVAIDKTRSVSVDSDLSANKLFRNENKLDRLFQNPVSIIFTICISAVILFAIVFSILQFSNGSQRVHKLNEYQKVSTSSAIRFEKMSELMADDYEEEDSLFEKT</sequence>
<organism evidence="13">
    <name type="scientific">Medioppia subpectinata</name>
    <dbReference type="NCBI Taxonomy" id="1979941"/>
    <lineage>
        <taxon>Eukaryota</taxon>
        <taxon>Metazoa</taxon>
        <taxon>Ecdysozoa</taxon>
        <taxon>Arthropoda</taxon>
        <taxon>Chelicerata</taxon>
        <taxon>Arachnida</taxon>
        <taxon>Acari</taxon>
        <taxon>Acariformes</taxon>
        <taxon>Sarcoptiformes</taxon>
        <taxon>Oribatida</taxon>
        <taxon>Brachypylina</taxon>
        <taxon>Oppioidea</taxon>
        <taxon>Oppiidae</taxon>
        <taxon>Medioppia</taxon>
    </lineage>
</organism>
<evidence type="ECO:0000313" key="14">
    <source>
        <dbReference type="Proteomes" id="UP000759131"/>
    </source>
</evidence>
<evidence type="ECO:0000256" key="1">
    <source>
        <dbReference type="ARBA" id="ARBA00005325"/>
    </source>
</evidence>
<comment type="similarity">
    <text evidence="1">Belongs to the peptidase S8 family. Furin subfamily.</text>
</comment>
<evidence type="ECO:0000256" key="2">
    <source>
        <dbReference type="ARBA" id="ARBA00022670"/>
    </source>
</evidence>
<dbReference type="GO" id="GO:0016485">
    <property type="term" value="P:protein processing"/>
    <property type="evidence" value="ECO:0007669"/>
    <property type="project" value="TreeGrafter"/>
</dbReference>
<evidence type="ECO:0000256" key="8">
    <source>
        <dbReference type="ARBA" id="ARBA00023157"/>
    </source>
</evidence>
<dbReference type="InterPro" id="IPR009030">
    <property type="entry name" value="Growth_fac_rcpt_cys_sf"/>
</dbReference>
<dbReference type="PROSITE" id="PS51892">
    <property type="entry name" value="SUBTILASE"/>
    <property type="match status" value="1"/>
</dbReference>
<accession>A0A7R9KYN7</accession>
<dbReference type="InterPro" id="IPR002884">
    <property type="entry name" value="P_dom"/>
</dbReference>
<evidence type="ECO:0000256" key="6">
    <source>
        <dbReference type="ARBA" id="ARBA00022825"/>
    </source>
</evidence>
<evidence type="ECO:0000256" key="3">
    <source>
        <dbReference type="ARBA" id="ARBA00022685"/>
    </source>
</evidence>
<dbReference type="Gene3D" id="3.40.50.200">
    <property type="entry name" value="Peptidase S8/S53 domain"/>
    <property type="match status" value="1"/>
</dbReference>
<evidence type="ECO:0000256" key="5">
    <source>
        <dbReference type="ARBA" id="ARBA00022801"/>
    </source>
</evidence>
<keyword evidence="6" id="KW-0720">Serine protease</keyword>
<dbReference type="GO" id="GO:0004252">
    <property type="term" value="F:serine-type endopeptidase activity"/>
    <property type="evidence" value="ECO:0007669"/>
    <property type="project" value="InterPro"/>
</dbReference>